<feature type="domain" description="DUF2786" evidence="2">
    <location>
        <begin position="209"/>
        <end position="246"/>
    </location>
</feature>
<keyword evidence="5" id="KW-1185">Reference proteome</keyword>
<dbReference type="EMBL" id="JAUZMY010000015">
    <property type="protein sequence ID" value="MEE2038863.1"/>
    <property type="molecule type" value="Genomic_DNA"/>
</dbReference>
<dbReference type="InterPro" id="IPR055592">
    <property type="entry name" value="DUF7168"/>
</dbReference>
<gene>
    <name evidence="4" type="ORF">Q8791_16695</name>
</gene>
<evidence type="ECO:0000259" key="2">
    <source>
        <dbReference type="Pfam" id="PF10979"/>
    </source>
</evidence>
<dbReference type="Proteomes" id="UP001356095">
    <property type="component" value="Unassembled WGS sequence"/>
</dbReference>
<comment type="caution">
    <text evidence="4">The sequence shown here is derived from an EMBL/GenBank/DDBJ whole genome shotgun (WGS) entry which is preliminary data.</text>
</comment>
<sequence>MGKKGRGRQRRATEAPTAGWAGPAASASPGEVVSGAVDALVSGQEGGGVDLAAARLADAEDREWADAAGRALLSALLDAVASAWTRGWQPAETVRQVGRELGPVAAAVCADAVTSDLARHSPATVDPRWAEQVRDLGVSASWGRGEGYPAHVGTGHGLLRFEAVEVVLRVLAALRVLPPVRRLCPPPGAFRPGRPGAARSPERVDAGKLARVRALLAKAESTEFPQEAEALSARAQEMMARHSIDRALLAEEPGESEAASGRRLPVDAPYDEHKAVLLHEVAEANHCRAVWHQELGLCTVMGFPGDVEAVDLMFTSLLVQAETAMRASGSVRDRSGRAAGKAFRASFMSAFSVRVGERLVETARSAERAAQAETGTDLVPVFAAREREVEAAVAEAFGELTYSRVRGPYSEDGWVEGRAAADAASLGSRRHLP</sequence>
<evidence type="ECO:0000259" key="3">
    <source>
        <dbReference type="Pfam" id="PF23771"/>
    </source>
</evidence>
<feature type="compositionally biased region" description="Low complexity" evidence="1">
    <location>
        <begin position="14"/>
        <end position="28"/>
    </location>
</feature>
<proteinExistence type="predicted"/>
<dbReference type="Pfam" id="PF23771">
    <property type="entry name" value="DUF7168"/>
    <property type="match status" value="1"/>
</dbReference>
<evidence type="ECO:0000256" key="1">
    <source>
        <dbReference type="SAM" id="MobiDB-lite"/>
    </source>
</evidence>
<dbReference type="RefSeq" id="WP_330092639.1">
    <property type="nucleotide sequence ID" value="NZ_JAUZMY010000015.1"/>
</dbReference>
<accession>A0ABU7K9E7</accession>
<feature type="domain" description="DUF7168" evidence="3">
    <location>
        <begin position="273"/>
        <end position="378"/>
    </location>
</feature>
<feature type="compositionally biased region" description="Basic residues" evidence="1">
    <location>
        <begin position="1"/>
        <end position="10"/>
    </location>
</feature>
<evidence type="ECO:0000313" key="4">
    <source>
        <dbReference type="EMBL" id="MEE2038863.1"/>
    </source>
</evidence>
<reference evidence="4 5" key="1">
    <citation type="submission" date="2023-08" db="EMBL/GenBank/DDBJ databases">
        <authorList>
            <person name="Girao M."/>
            <person name="Carvalho M.F."/>
        </authorList>
    </citation>
    <scope>NUCLEOTIDE SEQUENCE [LARGE SCALE GENOMIC DNA]</scope>
    <source>
        <strain evidence="4 5">CT-R113</strain>
    </source>
</reference>
<name>A0ABU7K9E7_9ACTN</name>
<protein>
    <submittedName>
        <fullName evidence="4">DUF2786 domain-containing protein</fullName>
    </submittedName>
</protein>
<organism evidence="4 5">
    <name type="scientific">Nocardiopsis codii</name>
    <dbReference type="NCBI Taxonomy" id="3065942"/>
    <lineage>
        <taxon>Bacteria</taxon>
        <taxon>Bacillati</taxon>
        <taxon>Actinomycetota</taxon>
        <taxon>Actinomycetes</taxon>
        <taxon>Streptosporangiales</taxon>
        <taxon>Nocardiopsidaceae</taxon>
        <taxon>Nocardiopsis</taxon>
    </lineage>
</organism>
<evidence type="ECO:0000313" key="5">
    <source>
        <dbReference type="Proteomes" id="UP001356095"/>
    </source>
</evidence>
<feature type="region of interest" description="Disordered" evidence="1">
    <location>
        <begin position="1"/>
        <end position="28"/>
    </location>
</feature>
<dbReference type="Pfam" id="PF10979">
    <property type="entry name" value="DUF2786"/>
    <property type="match status" value="1"/>
</dbReference>
<dbReference type="InterPro" id="IPR024498">
    <property type="entry name" value="DUF2786"/>
</dbReference>